<keyword evidence="2" id="KW-1185">Reference proteome</keyword>
<sequence length="290" mass="31668">MQYKPPLPPTNQVTMDLAFQSAVNVASLPRTQPRGLTAATAASFQYPPVAPAWPLHPAAIPPFYHPVQLHRLAASSTRMPQLPVPSRRQMCQPLPGGLTCHRCRGVGYIARECPTGRHGRPPRCYQCNGIGHIHVRETVGVAPASTYETALQIAALAGNKEPLLEVQIGSRTFQALLDRSSSVSLLRAPAARVAVEAGTIPKTQERALCLASREKLSNEDIKRILDYYTKDELDCSRQSPNKKDVVGVRFVLDEDSATDHDPVAELPPDTNVIDDLRASGVDIHAVTFDY</sequence>
<organism evidence="1 2">
    <name type="scientific">Hyalomma asiaticum</name>
    <name type="common">Tick</name>
    <dbReference type="NCBI Taxonomy" id="266040"/>
    <lineage>
        <taxon>Eukaryota</taxon>
        <taxon>Metazoa</taxon>
        <taxon>Ecdysozoa</taxon>
        <taxon>Arthropoda</taxon>
        <taxon>Chelicerata</taxon>
        <taxon>Arachnida</taxon>
        <taxon>Acari</taxon>
        <taxon>Parasitiformes</taxon>
        <taxon>Ixodida</taxon>
        <taxon>Ixodoidea</taxon>
        <taxon>Ixodidae</taxon>
        <taxon>Hyalomminae</taxon>
        <taxon>Hyalomma</taxon>
    </lineage>
</organism>
<reference evidence="1" key="1">
    <citation type="submission" date="2020-05" db="EMBL/GenBank/DDBJ databases">
        <title>Large-scale comparative analyses of tick genomes elucidate their genetic diversity and vector capacities.</title>
        <authorList>
            <person name="Jia N."/>
            <person name="Wang J."/>
            <person name="Shi W."/>
            <person name="Du L."/>
            <person name="Sun Y."/>
            <person name="Zhan W."/>
            <person name="Jiang J."/>
            <person name="Wang Q."/>
            <person name="Zhang B."/>
            <person name="Ji P."/>
            <person name="Sakyi L.B."/>
            <person name="Cui X."/>
            <person name="Yuan T."/>
            <person name="Jiang B."/>
            <person name="Yang W."/>
            <person name="Lam T.T.-Y."/>
            <person name="Chang Q."/>
            <person name="Ding S."/>
            <person name="Wang X."/>
            <person name="Zhu J."/>
            <person name="Ruan X."/>
            <person name="Zhao L."/>
            <person name="Wei J."/>
            <person name="Que T."/>
            <person name="Du C."/>
            <person name="Cheng J."/>
            <person name="Dai P."/>
            <person name="Han X."/>
            <person name="Huang E."/>
            <person name="Gao Y."/>
            <person name="Liu J."/>
            <person name="Shao H."/>
            <person name="Ye R."/>
            <person name="Li L."/>
            <person name="Wei W."/>
            <person name="Wang X."/>
            <person name="Wang C."/>
            <person name="Yang T."/>
            <person name="Huo Q."/>
            <person name="Li W."/>
            <person name="Guo W."/>
            <person name="Chen H."/>
            <person name="Zhou L."/>
            <person name="Ni X."/>
            <person name="Tian J."/>
            <person name="Zhou Y."/>
            <person name="Sheng Y."/>
            <person name="Liu T."/>
            <person name="Pan Y."/>
            <person name="Xia L."/>
            <person name="Li J."/>
            <person name="Zhao F."/>
            <person name="Cao W."/>
        </authorList>
    </citation>
    <scope>NUCLEOTIDE SEQUENCE</scope>
    <source>
        <strain evidence="1">Hyas-2018</strain>
    </source>
</reference>
<dbReference type="Proteomes" id="UP000821845">
    <property type="component" value="Chromosome 3"/>
</dbReference>
<comment type="caution">
    <text evidence="1">The sequence shown here is derived from an EMBL/GenBank/DDBJ whole genome shotgun (WGS) entry which is preliminary data.</text>
</comment>
<accession>A0ACB7SL50</accession>
<evidence type="ECO:0000313" key="1">
    <source>
        <dbReference type="EMBL" id="KAH6935355.1"/>
    </source>
</evidence>
<evidence type="ECO:0000313" key="2">
    <source>
        <dbReference type="Proteomes" id="UP000821845"/>
    </source>
</evidence>
<protein>
    <submittedName>
        <fullName evidence="1">Uncharacterized protein</fullName>
    </submittedName>
</protein>
<name>A0ACB7SL50_HYAAI</name>
<proteinExistence type="predicted"/>
<dbReference type="EMBL" id="CM023483">
    <property type="protein sequence ID" value="KAH6935355.1"/>
    <property type="molecule type" value="Genomic_DNA"/>
</dbReference>
<gene>
    <name evidence="1" type="ORF">HPB50_005340</name>
</gene>